<evidence type="ECO:0000313" key="3">
    <source>
        <dbReference type="EMBL" id="KZL17625.1"/>
    </source>
</evidence>
<feature type="region of interest" description="Disordered" evidence="2">
    <location>
        <begin position="78"/>
        <end position="113"/>
    </location>
</feature>
<protein>
    <submittedName>
        <fullName evidence="3">Uncharacterized protein</fullName>
    </submittedName>
</protein>
<feature type="compositionally biased region" description="Basic and acidic residues" evidence="2">
    <location>
        <begin position="90"/>
        <end position="113"/>
    </location>
</feature>
<dbReference type="PATRIC" id="fig|989403.3.peg.3176"/>
<dbReference type="OrthoDB" id="8482288at2"/>
<evidence type="ECO:0000313" key="4">
    <source>
        <dbReference type="Proteomes" id="UP000076577"/>
    </source>
</evidence>
<name>A0A165XEA2_9HYPH</name>
<accession>A0A165XEA2</accession>
<gene>
    <name evidence="3" type="ORF">PsAD2_02961</name>
</gene>
<keyword evidence="1" id="KW-0175">Coiled coil</keyword>
<evidence type="ECO:0000256" key="2">
    <source>
        <dbReference type="SAM" id="MobiDB-lite"/>
    </source>
</evidence>
<dbReference type="EMBL" id="LMCB01000030">
    <property type="protein sequence ID" value="KZL17625.1"/>
    <property type="molecule type" value="Genomic_DNA"/>
</dbReference>
<evidence type="ECO:0000256" key="1">
    <source>
        <dbReference type="SAM" id="Coils"/>
    </source>
</evidence>
<sequence>MTDMSLLLDRLNKVQGIGSMLDYQVSLLELRAVLGHIRDQKDLIKILLEALENLENDDRQQMPPSAWQLVQEAIKAAGGASKPFTTPSADWRENGEEDPHGKRYDCKRHETTGGHLSDDQVANMQFMCSNDLESATIAKDRIRWLSRKVVAHEAELEQLKSDLQDKHKVLSNIHMGDIAPGLTEEDVASLFPELIEKACSELCEKICHLIEGKARTKERVGDSMHSNGRGIAGTWLLAAADEFRALKKEVQSLKGEA</sequence>
<comment type="caution">
    <text evidence="3">The sequence shown here is derived from an EMBL/GenBank/DDBJ whole genome shotgun (WGS) entry which is preliminary data.</text>
</comment>
<dbReference type="Proteomes" id="UP000076577">
    <property type="component" value="Unassembled WGS sequence"/>
</dbReference>
<reference evidence="3 4" key="1">
    <citation type="journal article" date="2016" name="Front. Microbiol.">
        <title>Comparative Genomic Analysis Reveals a Diverse Repertoire of Genes Involved in Prokaryote-Eukaryote Interactions within the Pseudovibrio Genus.</title>
        <authorList>
            <person name="Romano S."/>
            <person name="Fernandez-Guerra A."/>
            <person name="Reen F.J."/>
            <person name="Glockner F.O."/>
            <person name="Crowley S.P."/>
            <person name="O'Sullivan O."/>
            <person name="Cotter P.D."/>
            <person name="Adams C."/>
            <person name="Dobson A.D."/>
            <person name="O'Gara F."/>
        </authorList>
    </citation>
    <scope>NUCLEOTIDE SEQUENCE [LARGE SCALE GENOMIC DNA]</scope>
    <source>
        <strain evidence="3 4">Ad2</strain>
    </source>
</reference>
<proteinExistence type="predicted"/>
<keyword evidence="4" id="KW-1185">Reference proteome</keyword>
<dbReference type="RefSeq" id="WP_068007334.1">
    <property type="nucleotide sequence ID" value="NZ_FOFM01000010.1"/>
</dbReference>
<dbReference type="AlphaFoldDB" id="A0A165XEA2"/>
<dbReference type="STRING" id="989403.SAMN05421798_110121"/>
<feature type="coiled-coil region" evidence="1">
    <location>
        <begin position="142"/>
        <end position="169"/>
    </location>
</feature>
<organism evidence="3 4">
    <name type="scientific">Pseudovibrio axinellae</name>
    <dbReference type="NCBI Taxonomy" id="989403"/>
    <lineage>
        <taxon>Bacteria</taxon>
        <taxon>Pseudomonadati</taxon>
        <taxon>Pseudomonadota</taxon>
        <taxon>Alphaproteobacteria</taxon>
        <taxon>Hyphomicrobiales</taxon>
        <taxon>Stappiaceae</taxon>
        <taxon>Pseudovibrio</taxon>
    </lineage>
</organism>